<dbReference type="AlphaFoldDB" id="S8DHJ1"/>
<dbReference type="EMBL" id="AUSU01006239">
    <property type="protein sequence ID" value="EPS62303.1"/>
    <property type="molecule type" value="Genomic_DNA"/>
</dbReference>
<evidence type="ECO:0000256" key="2">
    <source>
        <dbReference type="ARBA" id="ARBA00022729"/>
    </source>
</evidence>
<dbReference type="Proteomes" id="UP000015453">
    <property type="component" value="Unassembled WGS sequence"/>
</dbReference>
<dbReference type="PANTHER" id="PTHR33138">
    <property type="entry name" value="OS01G0690200 PROTEIN"/>
    <property type="match status" value="1"/>
</dbReference>
<dbReference type="InterPro" id="IPR025287">
    <property type="entry name" value="WAK_GUB"/>
</dbReference>
<gene>
    <name evidence="4" type="ORF">M569_12489</name>
</gene>
<evidence type="ECO:0000259" key="3">
    <source>
        <dbReference type="Pfam" id="PF13947"/>
    </source>
</evidence>
<name>S8DHJ1_9LAMI</name>
<dbReference type="Pfam" id="PF13947">
    <property type="entry name" value="GUB_WAK_bind"/>
    <property type="match status" value="1"/>
</dbReference>
<sequence>MFWREPSMIEHNQPKNQTFLPPNSFLSTIMWPIILTIFFFSRVSSVSDQCSPTNCTNGPPIRSPFFVTGQSDCGVIRLDCAAQGFPTLSLSGNLYVIDEIFYGNASLHLRNADYYSSLSQPNCVPRLPRSIGNNISLPSYRSARLEIVASTYLHLFSECILPSYPLQNNQYGCSLVPDCWDYAVPDGDLEGWTYLARNCGMHVVAPVEGGDGGIVKAVGLLQRGFLLSWHCDSTSCGKGNKKKKLRIVIILAASK</sequence>
<dbReference type="PANTHER" id="PTHR33138:SF27">
    <property type="entry name" value="WALL-ASSOCIATED RECEPTOR KINASE C-TERMINAL DOMAIN-CONTAINING PROTEIN"/>
    <property type="match status" value="1"/>
</dbReference>
<organism evidence="4 5">
    <name type="scientific">Genlisea aurea</name>
    <dbReference type="NCBI Taxonomy" id="192259"/>
    <lineage>
        <taxon>Eukaryota</taxon>
        <taxon>Viridiplantae</taxon>
        <taxon>Streptophyta</taxon>
        <taxon>Embryophyta</taxon>
        <taxon>Tracheophyta</taxon>
        <taxon>Spermatophyta</taxon>
        <taxon>Magnoliopsida</taxon>
        <taxon>eudicotyledons</taxon>
        <taxon>Gunneridae</taxon>
        <taxon>Pentapetalae</taxon>
        <taxon>asterids</taxon>
        <taxon>lamiids</taxon>
        <taxon>Lamiales</taxon>
        <taxon>Lentibulariaceae</taxon>
        <taxon>Genlisea</taxon>
    </lineage>
</organism>
<dbReference type="GO" id="GO:0016020">
    <property type="term" value="C:membrane"/>
    <property type="evidence" value="ECO:0007669"/>
    <property type="project" value="UniProtKB-SubCell"/>
</dbReference>
<proteinExistence type="predicted"/>
<evidence type="ECO:0000313" key="4">
    <source>
        <dbReference type="EMBL" id="EPS62303.1"/>
    </source>
</evidence>
<keyword evidence="5" id="KW-1185">Reference proteome</keyword>
<evidence type="ECO:0000313" key="5">
    <source>
        <dbReference type="Proteomes" id="UP000015453"/>
    </source>
</evidence>
<keyword evidence="2" id="KW-0732">Signal</keyword>
<feature type="domain" description="Wall-associated receptor kinase galacturonan-binding" evidence="3">
    <location>
        <begin position="50"/>
        <end position="109"/>
    </location>
</feature>
<dbReference type="OrthoDB" id="1697053at2759"/>
<comment type="caution">
    <text evidence="4">The sequence shown here is derived from an EMBL/GenBank/DDBJ whole genome shotgun (WGS) entry which is preliminary data.</text>
</comment>
<protein>
    <recommendedName>
        <fullName evidence="3">Wall-associated receptor kinase galacturonan-binding domain-containing protein</fullName>
    </recommendedName>
</protein>
<comment type="subcellular location">
    <subcellularLocation>
        <location evidence="1">Membrane</location>
        <topology evidence="1">Single-pass membrane protein</topology>
    </subcellularLocation>
</comment>
<dbReference type="GO" id="GO:0030247">
    <property type="term" value="F:polysaccharide binding"/>
    <property type="evidence" value="ECO:0007669"/>
    <property type="project" value="InterPro"/>
</dbReference>
<evidence type="ECO:0000256" key="1">
    <source>
        <dbReference type="ARBA" id="ARBA00004167"/>
    </source>
</evidence>
<reference evidence="4 5" key="1">
    <citation type="journal article" date="2013" name="BMC Genomics">
        <title>The miniature genome of a carnivorous plant Genlisea aurea contains a low number of genes and short non-coding sequences.</title>
        <authorList>
            <person name="Leushkin E.V."/>
            <person name="Sutormin R.A."/>
            <person name="Nabieva E.R."/>
            <person name="Penin A.A."/>
            <person name="Kondrashov A.S."/>
            <person name="Logacheva M.D."/>
        </authorList>
    </citation>
    <scope>NUCLEOTIDE SEQUENCE [LARGE SCALE GENOMIC DNA]</scope>
</reference>
<accession>S8DHJ1</accession>